<keyword evidence="3" id="KW-1185">Reference proteome</keyword>
<protein>
    <submittedName>
        <fullName evidence="2">Uncharacterized protein</fullName>
    </submittedName>
</protein>
<gene>
    <name evidence="2" type="ORF">NECAME_18757</name>
</gene>
<dbReference type="EMBL" id="KI663624">
    <property type="protein sequence ID" value="ETN72625.1"/>
    <property type="molecule type" value="Genomic_DNA"/>
</dbReference>
<evidence type="ECO:0000313" key="3">
    <source>
        <dbReference type="Proteomes" id="UP000053676"/>
    </source>
</evidence>
<proteinExistence type="predicted"/>
<evidence type="ECO:0000313" key="2">
    <source>
        <dbReference type="EMBL" id="ETN72625.1"/>
    </source>
</evidence>
<evidence type="ECO:0000256" key="1">
    <source>
        <dbReference type="SAM" id="MobiDB-lite"/>
    </source>
</evidence>
<dbReference type="STRING" id="51031.W2SSL5"/>
<dbReference type="OrthoDB" id="10258608at2759"/>
<accession>W2SSL5</accession>
<feature type="compositionally biased region" description="Basic and acidic residues" evidence="1">
    <location>
        <begin position="72"/>
        <end position="84"/>
    </location>
</feature>
<feature type="region of interest" description="Disordered" evidence="1">
    <location>
        <begin position="45"/>
        <end position="85"/>
    </location>
</feature>
<organism evidence="2 3">
    <name type="scientific">Necator americanus</name>
    <name type="common">Human hookworm</name>
    <dbReference type="NCBI Taxonomy" id="51031"/>
    <lineage>
        <taxon>Eukaryota</taxon>
        <taxon>Metazoa</taxon>
        <taxon>Ecdysozoa</taxon>
        <taxon>Nematoda</taxon>
        <taxon>Chromadorea</taxon>
        <taxon>Rhabditida</taxon>
        <taxon>Rhabditina</taxon>
        <taxon>Rhabditomorpha</taxon>
        <taxon>Strongyloidea</taxon>
        <taxon>Ancylostomatidae</taxon>
        <taxon>Bunostominae</taxon>
        <taxon>Necator</taxon>
    </lineage>
</organism>
<dbReference type="AlphaFoldDB" id="W2SSL5"/>
<feature type="non-terminal residue" evidence="2">
    <location>
        <position position="201"/>
    </location>
</feature>
<dbReference type="Proteomes" id="UP000053676">
    <property type="component" value="Unassembled WGS sequence"/>
</dbReference>
<name>W2SSL5_NECAM</name>
<reference evidence="3" key="1">
    <citation type="journal article" date="2014" name="Nat. Genet.">
        <title>Genome of the human hookworm Necator americanus.</title>
        <authorList>
            <person name="Tang Y.T."/>
            <person name="Gao X."/>
            <person name="Rosa B.A."/>
            <person name="Abubucker S."/>
            <person name="Hallsworth-Pepin K."/>
            <person name="Martin J."/>
            <person name="Tyagi R."/>
            <person name="Heizer E."/>
            <person name="Zhang X."/>
            <person name="Bhonagiri-Palsikar V."/>
            <person name="Minx P."/>
            <person name="Warren W.C."/>
            <person name="Wang Q."/>
            <person name="Zhan B."/>
            <person name="Hotez P.J."/>
            <person name="Sternberg P.W."/>
            <person name="Dougall A."/>
            <person name="Gaze S.T."/>
            <person name="Mulvenna J."/>
            <person name="Sotillo J."/>
            <person name="Ranganathan S."/>
            <person name="Rabelo E.M."/>
            <person name="Wilson R.K."/>
            <person name="Felgner P.L."/>
            <person name="Bethony J."/>
            <person name="Hawdon J.M."/>
            <person name="Gasser R.B."/>
            <person name="Loukas A."/>
            <person name="Mitreva M."/>
        </authorList>
    </citation>
    <scope>NUCLEOTIDE SEQUENCE [LARGE SCALE GENOMIC DNA]</scope>
</reference>
<sequence length="201" mass="21799">MFVFSRQISFGLHELIRANAANVHRREHWAVLFALLEAAGAAALPEDVQPENSPTGDRQAFSDGETMSVRPSTDDRGYTSDDPNRIAAETTNKMSAGGANADSTASLNQSREWIHLDHKDARKATEDALRSLGGNAARACGFSRGSLVLRTNLGRHEPAAFLKVCDTLSFLLRDAIHVTPDNFESCVQCLRTMVEASLDGG</sequence>
<dbReference type="KEGG" id="nai:NECAME_18757"/>